<reference evidence="14" key="1">
    <citation type="submission" date="2015-01" db="EMBL/GenBank/DDBJ databases">
        <authorList>
            <person name="Durling Mikael"/>
        </authorList>
    </citation>
    <scope>NUCLEOTIDE SEQUENCE</scope>
</reference>
<dbReference type="GO" id="GO:0005576">
    <property type="term" value="C:extracellular region"/>
    <property type="evidence" value="ECO:0007669"/>
    <property type="project" value="UniProtKB-SubCell"/>
</dbReference>
<evidence type="ECO:0000256" key="4">
    <source>
        <dbReference type="ARBA" id="ARBA00022487"/>
    </source>
</evidence>
<protein>
    <recommendedName>
        <fullName evidence="3 13">Cutinase</fullName>
        <ecNumber evidence="3 13">3.1.1.74</ecNumber>
    </recommendedName>
</protein>
<dbReference type="PROSITE" id="PS00155">
    <property type="entry name" value="CUTINASE_1"/>
    <property type="match status" value="1"/>
</dbReference>
<feature type="signal peptide" evidence="13">
    <location>
        <begin position="1"/>
        <end position="16"/>
    </location>
</feature>
<keyword evidence="6 13" id="KW-0732">Signal</keyword>
<feature type="chain" id="PRO_5005110846" description="Cutinase" evidence="13">
    <location>
        <begin position="17"/>
        <end position="231"/>
    </location>
</feature>
<evidence type="ECO:0000256" key="13">
    <source>
        <dbReference type="RuleBase" id="RU361263"/>
    </source>
</evidence>
<dbReference type="EMBL" id="CDPU01000010">
    <property type="protein sequence ID" value="CEO48295.1"/>
    <property type="molecule type" value="Genomic_DNA"/>
</dbReference>
<dbReference type="AlphaFoldDB" id="A0A0B7K0A1"/>
<evidence type="ECO:0000313" key="14">
    <source>
        <dbReference type="EMBL" id="CEO48295.1"/>
    </source>
</evidence>
<dbReference type="GO" id="GO:0050525">
    <property type="term" value="F:cutinase activity"/>
    <property type="evidence" value="ECO:0007669"/>
    <property type="project" value="UniProtKB-UniRule"/>
</dbReference>
<evidence type="ECO:0000256" key="2">
    <source>
        <dbReference type="ARBA" id="ARBA00007534"/>
    </source>
</evidence>
<evidence type="ECO:0000256" key="6">
    <source>
        <dbReference type="ARBA" id="ARBA00022729"/>
    </source>
</evidence>
<feature type="disulfide bond" evidence="12">
    <location>
        <begin position="53"/>
        <end position="132"/>
    </location>
</feature>
<sequence length="231" mass="24424">MKFLYVAQTLIALALAKPLPETAVEVDLQNREDSIGISSVLVRDELRNGGSACPKAILIFARGTMELDNMGLLVGPALAGGLEGILGSNNLWVQGVGGQYAANLEGNLFPDGTPPKAIQEMLSLLQLADTKCPNSKIVTGGYSQGAALVAAAIRDVKASIRQKIVGTVLFGYTKNKQRSGQVENYSTDRLRVYCNLGDLICEGTLIVLPPHLLYGVQAAGPAAQFLASKIN</sequence>
<keyword evidence="5 13" id="KW-0964">Secreted</keyword>
<dbReference type="Gene3D" id="3.40.50.1820">
    <property type="entry name" value="alpha/beta hydrolase"/>
    <property type="match status" value="1"/>
</dbReference>
<dbReference type="Pfam" id="PF01083">
    <property type="entry name" value="Cutinase"/>
    <property type="match status" value="1"/>
</dbReference>
<organism evidence="14">
    <name type="scientific">Bionectria ochroleuca</name>
    <name type="common">Gliocladium roseum</name>
    <dbReference type="NCBI Taxonomy" id="29856"/>
    <lineage>
        <taxon>Eukaryota</taxon>
        <taxon>Fungi</taxon>
        <taxon>Dikarya</taxon>
        <taxon>Ascomycota</taxon>
        <taxon>Pezizomycotina</taxon>
        <taxon>Sordariomycetes</taxon>
        <taxon>Hypocreomycetidae</taxon>
        <taxon>Hypocreales</taxon>
        <taxon>Bionectriaceae</taxon>
        <taxon>Clonostachys</taxon>
    </lineage>
</organism>
<proteinExistence type="inferred from homology"/>
<evidence type="ECO:0000256" key="11">
    <source>
        <dbReference type="PIRSR" id="PIRSR611150-1"/>
    </source>
</evidence>
<feature type="active site" description="Proton donor/acceptor" evidence="11">
    <location>
        <position position="211"/>
    </location>
</feature>
<comment type="similarity">
    <text evidence="2 13">Belongs to the cutinase family.</text>
</comment>
<dbReference type="InterPro" id="IPR011150">
    <property type="entry name" value="Cutinase_monf"/>
</dbReference>
<keyword evidence="7 13" id="KW-0378">Hydrolase</keyword>
<dbReference type="InterPro" id="IPR029058">
    <property type="entry name" value="AB_hydrolase_fold"/>
</dbReference>
<keyword evidence="9 12" id="KW-1015">Disulfide bond</keyword>
<comment type="subcellular location">
    <subcellularLocation>
        <location evidence="1 13">Secreted</location>
    </subcellularLocation>
</comment>
<name>A0A0B7K0A1_BIOOC</name>
<evidence type="ECO:0000256" key="9">
    <source>
        <dbReference type="ARBA" id="ARBA00023157"/>
    </source>
</evidence>
<dbReference type="PANTHER" id="PTHR48250:SF3">
    <property type="entry name" value="CUTINASE 1-RELATED"/>
    <property type="match status" value="1"/>
</dbReference>
<comment type="function">
    <text evidence="13">Catalyzes the hydrolysis of complex carboxylic polyesters found in the cell wall of plants. Degrades cutin, a macromolecule that forms the structure of the plant cuticle.</text>
</comment>
<evidence type="ECO:0000256" key="12">
    <source>
        <dbReference type="PIRSR" id="PIRSR611150-2"/>
    </source>
</evidence>
<feature type="active site" evidence="11">
    <location>
        <position position="198"/>
    </location>
</feature>
<dbReference type="InterPro" id="IPR043579">
    <property type="entry name" value="CUTINASE_2"/>
</dbReference>
<accession>A0A0B7K0A1</accession>
<dbReference type="PANTHER" id="PTHR48250">
    <property type="entry name" value="CUTINASE 2-RELATED"/>
    <property type="match status" value="1"/>
</dbReference>
<evidence type="ECO:0000256" key="8">
    <source>
        <dbReference type="ARBA" id="ARBA00023026"/>
    </source>
</evidence>
<dbReference type="EC" id="3.1.1.74" evidence="3 13"/>
<keyword evidence="4 13" id="KW-0719">Serine esterase</keyword>
<evidence type="ECO:0000256" key="5">
    <source>
        <dbReference type="ARBA" id="ARBA00022525"/>
    </source>
</evidence>
<dbReference type="GO" id="GO:0016052">
    <property type="term" value="P:carbohydrate catabolic process"/>
    <property type="evidence" value="ECO:0007669"/>
    <property type="project" value="TreeGrafter"/>
</dbReference>
<keyword evidence="8" id="KW-0843">Virulence</keyword>
<comment type="catalytic activity">
    <reaction evidence="10 13">
        <text>cutin + H2O = cutin monomers.</text>
        <dbReference type="EC" id="3.1.1.74"/>
    </reaction>
</comment>
<gene>
    <name evidence="14" type="ORF">BN869_000004352_1</name>
</gene>
<dbReference type="FunFam" id="3.40.50.1820:FF:000235">
    <property type="entry name" value="Cutinase 1"/>
    <property type="match status" value="1"/>
</dbReference>
<dbReference type="PROSITE" id="PS00931">
    <property type="entry name" value="CUTINASE_2"/>
    <property type="match status" value="1"/>
</dbReference>
<dbReference type="PRINTS" id="PR00129">
    <property type="entry name" value="CUTINASE"/>
</dbReference>
<dbReference type="InterPro" id="IPR043580">
    <property type="entry name" value="CUTINASE_1"/>
</dbReference>
<dbReference type="InterPro" id="IPR000675">
    <property type="entry name" value="Cutinase/axe"/>
</dbReference>
<evidence type="ECO:0000256" key="10">
    <source>
        <dbReference type="ARBA" id="ARBA00034045"/>
    </source>
</evidence>
<dbReference type="SUPFAM" id="SSF53474">
    <property type="entry name" value="alpha/beta-Hydrolases"/>
    <property type="match status" value="1"/>
</dbReference>
<dbReference type="SMART" id="SM01110">
    <property type="entry name" value="Cutinase"/>
    <property type="match status" value="1"/>
</dbReference>
<feature type="active site" description="Nucleophile" evidence="11">
    <location>
        <position position="143"/>
    </location>
</feature>
<evidence type="ECO:0000256" key="3">
    <source>
        <dbReference type="ARBA" id="ARBA00013095"/>
    </source>
</evidence>
<evidence type="ECO:0000256" key="1">
    <source>
        <dbReference type="ARBA" id="ARBA00004613"/>
    </source>
</evidence>
<feature type="disulfide bond" evidence="12">
    <location>
        <begin position="194"/>
        <end position="201"/>
    </location>
</feature>
<evidence type="ECO:0000256" key="7">
    <source>
        <dbReference type="ARBA" id="ARBA00022801"/>
    </source>
</evidence>